<evidence type="ECO:0000313" key="3">
    <source>
        <dbReference type="Proteomes" id="UP001218788"/>
    </source>
</evidence>
<organism evidence="2 3">
    <name type="scientific">Alteromonas gilva</name>
    <dbReference type="NCBI Taxonomy" id="2987522"/>
    <lineage>
        <taxon>Bacteria</taxon>
        <taxon>Pseudomonadati</taxon>
        <taxon>Pseudomonadota</taxon>
        <taxon>Gammaproteobacteria</taxon>
        <taxon>Alteromonadales</taxon>
        <taxon>Alteromonadaceae</taxon>
        <taxon>Alteromonas/Salinimonas group</taxon>
        <taxon>Alteromonas</taxon>
    </lineage>
</organism>
<dbReference type="PANTHER" id="PTHR30535:SF4">
    <property type="entry name" value="HEMIN-BINDING PERIPLASMIC PROTEIN HMUT"/>
    <property type="match status" value="1"/>
</dbReference>
<dbReference type="PANTHER" id="PTHR30535">
    <property type="entry name" value="VITAMIN B12-BINDING PROTEIN"/>
    <property type="match status" value="1"/>
</dbReference>
<proteinExistence type="predicted"/>
<dbReference type="Gene3D" id="3.40.50.1980">
    <property type="entry name" value="Nitrogenase molybdenum iron protein domain"/>
    <property type="match status" value="2"/>
</dbReference>
<evidence type="ECO:0000313" key="2">
    <source>
        <dbReference type="EMBL" id="MDC8830011.1"/>
    </source>
</evidence>
<name>A0ABT5KZ22_9ALTE</name>
<dbReference type="RefSeq" id="WP_273638665.1">
    <property type="nucleotide sequence ID" value="NZ_JAQQXP010000001.1"/>
</dbReference>
<dbReference type="PROSITE" id="PS50983">
    <property type="entry name" value="FE_B12_PBP"/>
    <property type="match status" value="1"/>
</dbReference>
<dbReference type="Proteomes" id="UP001218788">
    <property type="component" value="Unassembled WGS sequence"/>
</dbReference>
<gene>
    <name evidence="2" type="ORF">OIK42_04445</name>
</gene>
<dbReference type="EMBL" id="JAQQXP010000001">
    <property type="protein sequence ID" value="MDC8830011.1"/>
    <property type="molecule type" value="Genomic_DNA"/>
</dbReference>
<keyword evidence="3" id="KW-1185">Reference proteome</keyword>
<dbReference type="Pfam" id="PF01497">
    <property type="entry name" value="Peripla_BP_2"/>
    <property type="match status" value="1"/>
</dbReference>
<reference evidence="2 3" key="1">
    <citation type="submission" date="2022-10" db="EMBL/GenBank/DDBJ databases">
        <title>Alteromonas sp. chi3 Genome sequencing.</title>
        <authorList>
            <person name="Park S."/>
        </authorList>
    </citation>
    <scope>NUCLEOTIDE SEQUENCE [LARGE SCALE GENOMIC DNA]</scope>
    <source>
        <strain evidence="3">chi3</strain>
    </source>
</reference>
<feature type="domain" description="Fe/B12 periplasmic-binding" evidence="1">
    <location>
        <begin position="23"/>
        <end position="279"/>
    </location>
</feature>
<sequence length="285" mass="30114">MLKIIIFAMTLLLSPFVQGESMRIVSAGASVTEILFALGRGDWVVATDNTSMYPPAAIHKTKLGYFRQLNTEGVLAQHPTHLLGAASTGPQSVLKQLSNAGIAVNIYHQPRTIDGLFATINEISQHVNASESGATLLSHIKTQIATVLHQAQQQGIQGMRALYVVASNDRGLTVAGSDTLPDSLFSELGLVNIGAELHEFKIMDNESIVSANPDIVIMASHFADGEAAARALCSHPAIAVTNAGQHCAVGEISSAISLGLSPRIAEALRKIVSVAAAQHQQARND</sequence>
<comment type="caution">
    <text evidence="2">The sequence shown here is derived from an EMBL/GenBank/DDBJ whole genome shotgun (WGS) entry which is preliminary data.</text>
</comment>
<accession>A0ABT5KZ22</accession>
<evidence type="ECO:0000259" key="1">
    <source>
        <dbReference type="PROSITE" id="PS50983"/>
    </source>
</evidence>
<dbReference type="InterPro" id="IPR050902">
    <property type="entry name" value="ABC_Transporter_SBP"/>
</dbReference>
<protein>
    <submittedName>
        <fullName evidence="2">ABC transporter substrate-binding protein</fullName>
    </submittedName>
</protein>
<dbReference type="SUPFAM" id="SSF53807">
    <property type="entry name" value="Helical backbone' metal receptor"/>
    <property type="match status" value="1"/>
</dbReference>
<dbReference type="InterPro" id="IPR002491">
    <property type="entry name" value="ABC_transptr_periplasmic_BD"/>
</dbReference>